<keyword evidence="3" id="KW-1185">Reference proteome</keyword>
<dbReference type="AlphaFoldDB" id="A0A1M5BC49"/>
<feature type="transmembrane region" description="Helical" evidence="1">
    <location>
        <begin position="6"/>
        <end position="24"/>
    </location>
</feature>
<keyword evidence="1" id="KW-0812">Transmembrane</keyword>
<organism evidence="2 3">
    <name type="scientific">Flavobacterium fontis</name>
    <dbReference type="NCBI Taxonomy" id="1124188"/>
    <lineage>
        <taxon>Bacteria</taxon>
        <taxon>Pseudomonadati</taxon>
        <taxon>Bacteroidota</taxon>
        <taxon>Flavobacteriia</taxon>
        <taxon>Flavobacteriales</taxon>
        <taxon>Flavobacteriaceae</taxon>
        <taxon>Flavobacterium</taxon>
    </lineage>
</organism>
<evidence type="ECO:0000313" key="2">
    <source>
        <dbReference type="EMBL" id="SHF40005.1"/>
    </source>
</evidence>
<dbReference type="Proteomes" id="UP000184147">
    <property type="component" value="Unassembled WGS sequence"/>
</dbReference>
<proteinExistence type="predicted"/>
<dbReference type="STRING" id="1124188.SAMN05444377_10820"/>
<keyword evidence="1" id="KW-1133">Transmembrane helix</keyword>
<accession>A0A1M5BC49</accession>
<gene>
    <name evidence="2" type="ORF">SAMN05444377_10820</name>
</gene>
<dbReference type="EMBL" id="FQVQ01000008">
    <property type="protein sequence ID" value="SHF40005.1"/>
    <property type="molecule type" value="Genomic_DNA"/>
</dbReference>
<keyword evidence="1" id="KW-0472">Membrane</keyword>
<evidence type="ECO:0000313" key="3">
    <source>
        <dbReference type="Proteomes" id="UP000184147"/>
    </source>
</evidence>
<dbReference type="OrthoDB" id="1362827at2"/>
<protein>
    <submittedName>
        <fullName evidence="2">Uncharacterized protein</fullName>
    </submittedName>
</protein>
<reference evidence="2 3" key="1">
    <citation type="submission" date="2016-11" db="EMBL/GenBank/DDBJ databases">
        <authorList>
            <person name="Jaros S."/>
            <person name="Januszkiewicz K."/>
            <person name="Wedrychowicz H."/>
        </authorList>
    </citation>
    <scope>NUCLEOTIDE SEQUENCE [LARGE SCALE GENOMIC DNA]</scope>
    <source>
        <strain evidence="2 3">DSM 25660</strain>
    </source>
</reference>
<dbReference type="RefSeq" id="WP_143161757.1">
    <property type="nucleotide sequence ID" value="NZ_FQVQ01000008.1"/>
</dbReference>
<sequence>MNKFKFIWFLFVIGFVIFSITMILKGPSKTLVFENIEKQEYDGVIQKKIIDTNDHFGNKIILNGYKQSIHWKLATVIEEGDSVIKQKGKTYLKIYKLNGDIIIFDLVNNKIR</sequence>
<name>A0A1M5BC49_9FLAO</name>
<evidence type="ECO:0000256" key="1">
    <source>
        <dbReference type="SAM" id="Phobius"/>
    </source>
</evidence>